<protein>
    <submittedName>
        <fullName evidence="1">Uncharacterized protein</fullName>
    </submittedName>
</protein>
<name>X1HCG4_9ZZZZ</name>
<proteinExistence type="predicted"/>
<evidence type="ECO:0000313" key="1">
    <source>
        <dbReference type="EMBL" id="GAH51519.1"/>
    </source>
</evidence>
<comment type="caution">
    <text evidence="1">The sequence shown here is derived from an EMBL/GenBank/DDBJ whole genome shotgun (WGS) entry which is preliminary data.</text>
</comment>
<dbReference type="EMBL" id="BARU01023300">
    <property type="protein sequence ID" value="GAH51519.1"/>
    <property type="molecule type" value="Genomic_DNA"/>
</dbReference>
<dbReference type="AlphaFoldDB" id="X1HCG4"/>
<sequence>TQIAQLLKEATASLRFTAALAQGRHLRLKATTGTSFQPTISFTATERRFPSLHIISPEGCIFVLCEPPSGTYWNEQMAEQDAGYYLNCKGGGNDKESLRTN</sequence>
<feature type="non-terminal residue" evidence="1">
    <location>
        <position position="1"/>
    </location>
</feature>
<organism evidence="1">
    <name type="scientific">marine sediment metagenome</name>
    <dbReference type="NCBI Taxonomy" id="412755"/>
    <lineage>
        <taxon>unclassified sequences</taxon>
        <taxon>metagenomes</taxon>
        <taxon>ecological metagenomes</taxon>
    </lineage>
</organism>
<reference evidence="1" key="1">
    <citation type="journal article" date="2014" name="Front. Microbiol.">
        <title>High frequency of phylogenetically diverse reductive dehalogenase-homologous genes in deep subseafloor sedimentary metagenomes.</title>
        <authorList>
            <person name="Kawai M."/>
            <person name="Futagami T."/>
            <person name="Toyoda A."/>
            <person name="Takaki Y."/>
            <person name="Nishi S."/>
            <person name="Hori S."/>
            <person name="Arai W."/>
            <person name="Tsubouchi T."/>
            <person name="Morono Y."/>
            <person name="Uchiyama I."/>
            <person name="Ito T."/>
            <person name="Fujiyama A."/>
            <person name="Inagaki F."/>
            <person name="Takami H."/>
        </authorList>
    </citation>
    <scope>NUCLEOTIDE SEQUENCE</scope>
    <source>
        <strain evidence="1">Expedition CK06-06</strain>
    </source>
</reference>
<accession>X1HCG4</accession>
<gene>
    <name evidence="1" type="ORF">S03H2_37829</name>
</gene>